<protein>
    <recommendedName>
        <fullName evidence="2">DUF7869 domain-containing protein</fullName>
    </recommendedName>
</protein>
<feature type="domain" description="DUF7869" evidence="2">
    <location>
        <begin position="108"/>
        <end position="212"/>
    </location>
</feature>
<keyword evidence="1" id="KW-0732">Signal</keyword>
<evidence type="ECO:0000313" key="3">
    <source>
        <dbReference type="EMBL" id="OLP72488.1"/>
    </source>
</evidence>
<comment type="caution">
    <text evidence="3">The sequence shown here is derived from an EMBL/GenBank/DDBJ whole genome shotgun (WGS) entry which is preliminary data.</text>
</comment>
<dbReference type="AlphaFoldDB" id="A0A1Q9BQK3"/>
<name>A0A1Q9BQK3_SYMMI</name>
<dbReference type="InterPro" id="IPR057191">
    <property type="entry name" value="DUF7869"/>
</dbReference>
<dbReference type="Pfam" id="PF25273">
    <property type="entry name" value="DUF7869"/>
    <property type="match status" value="1"/>
</dbReference>
<feature type="chain" id="PRO_5013045147" description="DUF7869 domain-containing protein" evidence="1">
    <location>
        <begin position="16"/>
        <end position="235"/>
    </location>
</feature>
<sequence>MSCLLLCQFMSCLSASDLRTLDDYIRHLMLQWQDREADLRMGVRLRDIQRSLSVVLIRADGLDQAKHKCPRSMTKTHGFEALLRPSLSVLMLWAQGHALAFEIKDADVYKNTNANVEGISRVLDKVYNNCNQALPVHICIVQDNCSRDCKNGLLLSWCVKLHLLQVCERISLQYPSKGHTHGPLDGLGGQAVTKCSACEFSTADSLVEIYDAFLQQSTVDGGASFKGAWKGDVAA</sequence>
<evidence type="ECO:0000256" key="1">
    <source>
        <dbReference type="SAM" id="SignalP"/>
    </source>
</evidence>
<dbReference type="OrthoDB" id="417938at2759"/>
<feature type="signal peptide" evidence="1">
    <location>
        <begin position="1"/>
        <end position="15"/>
    </location>
</feature>
<accession>A0A1Q9BQK3</accession>
<evidence type="ECO:0000259" key="2">
    <source>
        <dbReference type="Pfam" id="PF25273"/>
    </source>
</evidence>
<gene>
    <name evidence="3" type="ORF">AK812_SmicGene48184</name>
</gene>
<evidence type="ECO:0000313" key="4">
    <source>
        <dbReference type="Proteomes" id="UP000186817"/>
    </source>
</evidence>
<proteinExistence type="predicted"/>
<keyword evidence="4" id="KW-1185">Reference proteome</keyword>
<dbReference type="Proteomes" id="UP000186817">
    <property type="component" value="Unassembled WGS sequence"/>
</dbReference>
<reference evidence="3 4" key="1">
    <citation type="submission" date="2016-02" db="EMBL/GenBank/DDBJ databases">
        <title>Genome analysis of coral dinoflagellate symbionts highlights evolutionary adaptations to a symbiotic lifestyle.</title>
        <authorList>
            <person name="Aranda M."/>
            <person name="Li Y."/>
            <person name="Liew Y.J."/>
            <person name="Baumgarten S."/>
            <person name="Simakov O."/>
            <person name="Wilson M."/>
            <person name="Piel J."/>
            <person name="Ashoor H."/>
            <person name="Bougouffa S."/>
            <person name="Bajic V.B."/>
            <person name="Ryu T."/>
            <person name="Ravasi T."/>
            <person name="Bayer T."/>
            <person name="Micklem G."/>
            <person name="Kim H."/>
            <person name="Bhak J."/>
            <person name="Lajeunesse T.C."/>
            <person name="Voolstra C.R."/>
        </authorList>
    </citation>
    <scope>NUCLEOTIDE SEQUENCE [LARGE SCALE GENOMIC DNA]</scope>
    <source>
        <strain evidence="3 4">CCMP2467</strain>
    </source>
</reference>
<organism evidence="3 4">
    <name type="scientific">Symbiodinium microadriaticum</name>
    <name type="common">Dinoflagellate</name>
    <name type="synonym">Zooxanthella microadriatica</name>
    <dbReference type="NCBI Taxonomy" id="2951"/>
    <lineage>
        <taxon>Eukaryota</taxon>
        <taxon>Sar</taxon>
        <taxon>Alveolata</taxon>
        <taxon>Dinophyceae</taxon>
        <taxon>Suessiales</taxon>
        <taxon>Symbiodiniaceae</taxon>
        <taxon>Symbiodinium</taxon>
    </lineage>
</organism>
<dbReference type="EMBL" id="LSRX01007252">
    <property type="protein sequence ID" value="OLP72488.1"/>
    <property type="molecule type" value="Genomic_DNA"/>
</dbReference>